<evidence type="ECO:0000259" key="1">
    <source>
        <dbReference type="Pfam" id="PF00535"/>
    </source>
</evidence>
<dbReference type="GO" id="GO:0016758">
    <property type="term" value="F:hexosyltransferase activity"/>
    <property type="evidence" value="ECO:0007669"/>
    <property type="project" value="UniProtKB-ARBA"/>
</dbReference>
<dbReference type="RefSeq" id="WP_130964161.1">
    <property type="nucleotide sequence ID" value="NZ_SIRT01000006.1"/>
</dbReference>
<proteinExistence type="predicted"/>
<name>A0A4Q9FCT5_9FLAO</name>
<accession>A0A4Q9FCT5</accession>
<keyword evidence="2" id="KW-0808">Transferase</keyword>
<dbReference type="Pfam" id="PF00535">
    <property type="entry name" value="Glycos_transf_2"/>
    <property type="match status" value="1"/>
</dbReference>
<dbReference type="EMBL" id="SIRT01000006">
    <property type="protein sequence ID" value="TBN03593.1"/>
    <property type="molecule type" value="Genomic_DNA"/>
</dbReference>
<gene>
    <name evidence="2" type="ORF">EYD45_08735</name>
</gene>
<dbReference type="InterPro" id="IPR001173">
    <property type="entry name" value="Glyco_trans_2-like"/>
</dbReference>
<organism evidence="2 3">
    <name type="scientific">Hyunsoonleella flava</name>
    <dbReference type="NCBI Taxonomy" id="2527939"/>
    <lineage>
        <taxon>Bacteria</taxon>
        <taxon>Pseudomonadati</taxon>
        <taxon>Bacteroidota</taxon>
        <taxon>Flavobacteriia</taxon>
        <taxon>Flavobacteriales</taxon>
        <taxon>Flavobacteriaceae</taxon>
    </lineage>
</organism>
<dbReference type="PANTHER" id="PTHR22916">
    <property type="entry name" value="GLYCOSYLTRANSFERASE"/>
    <property type="match status" value="1"/>
</dbReference>
<dbReference type="CDD" id="cd00761">
    <property type="entry name" value="Glyco_tranf_GTA_type"/>
    <property type="match status" value="1"/>
</dbReference>
<dbReference type="PANTHER" id="PTHR22916:SF3">
    <property type="entry name" value="UDP-GLCNAC:BETAGAL BETA-1,3-N-ACETYLGLUCOSAMINYLTRANSFERASE-LIKE PROTEIN 1"/>
    <property type="match status" value="1"/>
</dbReference>
<comment type="caution">
    <text evidence="2">The sequence shown here is derived from an EMBL/GenBank/DDBJ whole genome shotgun (WGS) entry which is preliminary data.</text>
</comment>
<dbReference type="AlphaFoldDB" id="A0A4Q9FCT5"/>
<evidence type="ECO:0000313" key="3">
    <source>
        <dbReference type="Proteomes" id="UP000291142"/>
    </source>
</evidence>
<keyword evidence="3" id="KW-1185">Reference proteome</keyword>
<dbReference type="Proteomes" id="UP000291142">
    <property type="component" value="Unassembled WGS sequence"/>
</dbReference>
<protein>
    <submittedName>
        <fullName evidence="2">Glycosyltransferase family 2 protein</fullName>
    </submittedName>
</protein>
<reference evidence="2 3" key="1">
    <citation type="submission" date="2019-02" db="EMBL/GenBank/DDBJ databases">
        <title>Hyunsoonleella sp., isolated from marine sediment.</title>
        <authorList>
            <person name="Liu B.-T."/>
        </authorList>
    </citation>
    <scope>NUCLEOTIDE SEQUENCE [LARGE SCALE GENOMIC DNA]</scope>
    <source>
        <strain evidence="2 3">T58</strain>
    </source>
</reference>
<dbReference type="OrthoDB" id="597270at2"/>
<feature type="domain" description="Glycosyltransferase 2-like" evidence="1">
    <location>
        <begin position="7"/>
        <end position="166"/>
    </location>
</feature>
<sequence length="317" mass="37746">MKTQLISVIIPIYNRESIVKPTLEAILNQTYKDWECVIVDDGSTDETEKIILDYCSKDKRIQFFKRPKHLKKGANSCRNYGFTVAKGEYINWFDSDDIMKPEFIETKVRSFNPEYDAVVHRNNYANYQLTAFRDSKFEYENQKSMFYNYAMELIELQTCCFMWRRSFLKGKMLFDENIMRYQDNEFHIRMLALKPKLKIIDTVLATIRSGDGHESQISAKINITKKKLYDVFYYRYQCLKLAKDHILDADANFNKTIAKKALWAFYAGIKFEKSMVKRLKDYIKHYLKLQYVYASPQLNLIDALKSQLYILKIILFR</sequence>
<dbReference type="Gene3D" id="3.90.550.10">
    <property type="entry name" value="Spore Coat Polysaccharide Biosynthesis Protein SpsA, Chain A"/>
    <property type="match status" value="1"/>
</dbReference>
<dbReference type="InterPro" id="IPR029044">
    <property type="entry name" value="Nucleotide-diphossugar_trans"/>
</dbReference>
<evidence type="ECO:0000313" key="2">
    <source>
        <dbReference type="EMBL" id="TBN03593.1"/>
    </source>
</evidence>
<dbReference type="SUPFAM" id="SSF53448">
    <property type="entry name" value="Nucleotide-diphospho-sugar transferases"/>
    <property type="match status" value="1"/>
</dbReference>